<dbReference type="Proteomes" id="UP000823847">
    <property type="component" value="Unassembled WGS sequence"/>
</dbReference>
<dbReference type="Gene3D" id="2.60.120.1130">
    <property type="match status" value="1"/>
</dbReference>
<evidence type="ECO:0000259" key="2">
    <source>
        <dbReference type="Pfam" id="PF01841"/>
    </source>
</evidence>
<evidence type="ECO:0000313" key="5">
    <source>
        <dbReference type="EMBL" id="HIX86797.1"/>
    </source>
</evidence>
<feature type="domain" description="DUF3858" evidence="4">
    <location>
        <begin position="410"/>
        <end position="525"/>
    </location>
</feature>
<dbReference type="InterPro" id="IPR038765">
    <property type="entry name" value="Papain-like_cys_pep_sf"/>
</dbReference>
<dbReference type="SUPFAM" id="SSF54001">
    <property type="entry name" value="Cysteine proteinases"/>
    <property type="match status" value="1"/>
</dbReference>
<reference evidence="5" key="1">
    <citation type="journal article" date="2021" name="PeerJ">
        <title>Extensive microbial diversity within the chicken gut microbiome revealed by metagenomics and culture.</title>
        <authorList>
            <person name="Gilroy R."/>
            <person name="Ravi A."/>
            <person name="Getino M."/>
            <person name="Pursley I."/>
            <person name="Horton D.L."/>
            <person name="Alikhan N.F."/>
            <person name="Baker D."/>
            <person name="Gharbi K."/>
            <person name="Hall N."/>
            <person name="Watson M."/>
            <person name="Adriaenssens E.M."/>
            <person name="Foster-Nyarko E."/>
            <person name="Jarju S."/>
            <person name="Secka A."/>
            <person name="Antonio M."/>
            <person name="Oren A."/>
            <person name="Chaudhuri R.R."/>
            <person name="La Ragione R."/>
            <person name="Hildebrand F."/>
            <person name="Pallen M.J."/>
        </authorList>
    </citation>
    <scope>NUCLEOTIDE SEQUENCE</scope>
    <source>
        <strain evidence="5">ChiHecec2B26-12326</strain>
    </source>
</reference>
<dbReference type="Gene3D" id="2.60.40.3140">
    <property type="match status" value="1"/>
</dbReference>
<dbReference type="Gene3D" id="3.10.620.30">
    <property type="match status" value="1"/>
</dbReference>
<comment type="caution">
    <text evidence="5">The sequence shown here is derived from an EMBL/GenBank/DDBJ whole genome shotgun (WGS) entry which is preliminary data.</text>
</comment>
<dbReference type="InterPro" id="IPR024544">
    <property type="entry name" value="DUF3858"/>
</dbReference>
<evidence type="ECO:0000313" key="6">
    <source>
        <dbReference type="Proteomes" id="UP000823847"/>
    </source>
</evidence>
<keyword evidence="1" id="KW-0732">Signal</keyword>
<dbReference type="Pfam" id="PF01841">
    <property type="entry name" value="Transglut_core"/>
    <property type="match status" value="1"/>
</dbReference>
<name>A0A9D1XS98_9BACT</name>
<feature type="domain" description="DUF3857" evidence="3">
    <location>
        <begin position="40"/>
        <end position="207"/>
    </location>
</feature>
<dbReference type="InterPro" id="IPR002931">
    <property type="entry name" value="Transglutaminase-like"/>
</dbReference>
<gene>
    <name evidence="5" type="ORF">H9848_09370</name>
</gene>
<sequence length="529" mass="58536">MNKIIYPIQLILCLLLVATTLSAAPEAEYRKLSKTWTVNADGSQEYHHSMELTLFTHTAMNNTYGESFIVYNPDYQTVVIHSAYTTQKDGSVIKTPDNAFVEVLPRFAADAPAYNGLKELVVVHTGLELGATIHLDYSILTKPGYYPALDINETLQETSPVKEYQIAIYAPADKPLTWQLYGSQAKATESQEADQCVIRWTLRDVPASSREAFLPQNHDGVPRLVASGYASQQEALSTLAKRFQASVSYESETFGPYLVESLNDADAKVRTLQTHVVENMGYTAIPLSYTGYNIRDVDLALRSAYGTLAEKTQLLNVLLNAAGIPAEVVVVYPGNLHTDACGLSAIKDLAIKATVNGQDRFLSAVSLTPSPITRRGDLDKVFTLDGTQVAVNAEPTVVREEIAISQIDTFGICTLPNASKGIDTWGMATLNSKRQNRFELPALLKEEIVYTVTPGKGMRLETSTQERRVEKTFGKVVRAIVPKGDAIEVIRSIELNQLQYTPEEYDDLRALINEWTDPNNRVLLFSTDR</sequence>
<feature type="chain" id="PRO_5038449761" evidence="1">
    <location>
        <begin position="24"/>
        <end position="529"/>
    </location>
</feature>
<dbReference type="Pfam" id="PF12969">
    <property type="entry name" value="DUF3857"/>
    <property type="match status" value="1"/>
</dbReference>
<proteinExistence type="predicted"/>
<dbReference type="EMBL" id="DXEN01000072">
    <property type="protein sequence ID" value="HIX86797.1"/>
    <property type="molecule type" value="Genomic_DNA"/>
</dbReference>
<evidence type="ECO:0000256" key="1">
    <source>
        <dbReference type="SAM" id="SignalP"/>
    </source>
</evidence>
<accession>A0A9D1XS98</accession>
<protein>
    <submittedName>
        <fullName evidence="5">DUF3857 domain-containing protein</fullName>
    </submittedName>
</protein>
<feature type="domain" description="Transglutaminase-like" evidence="2">
    <location>
        <begin position="259"/>
        <end position="335"/>
    </location>
</feature>
<organism evidence="5 6">
    <name type="scientific">Candidatus Parabacteroides intestinigallinarum</name>
    <dbReference type="NCBI Taxonomy" id="2838722"/>
    <lineage>
        <taxon>Bacteria</taxon>
        <taxon>Pseudomonadati</taxon>
        <taxon>Bacteroidota</taxon>
        <taxon>Bacteroidia</taxon>
        <taxon>Bacteroidales</taxon>
        <taxon>Tannerellaceae</taxon>
        <taxon>Parabacteroides</taxon>
    </lineage>
</organism>
<feature type="signal peptide" evidence="1">
    <location>
        <begin position="1"/>
        <end position="23"/>
    </location>
</feature>
<dbReference type="InterPro" id="IPR024618">
    <property type="entry name" value="DUF3857"/>
</dbReference>
<dbReference type="AlphaFoldDB" id="A0A9D1XS98"/>
<reference evidence="5" key="2">
    <citation type="submission" date="2021-04" db="EMBL/GenBank/DDBJ databases">
        <authorList>
            <person name="Gilroy R."/>
        </authorList>
    </citation>
    <scope>NUCLEOTIDE SEQUENCE</scope>
    <source>
        <strain evidence="5">ChiHecec2B26-12326</strain>
    </source>
</reference>
<evidence type="ECO:0000259" key="3">
    <source>
        <dbReference type="Pfam" id="PF12969"/>
    </source>
</evidence>
<evidence type="ECO:0000259" key="4">
    <source>
        <dbReference type="Pfam" id="PF12970"/>
    </source>
</evidence>
<dbReference type="Pfam" id="PF12970">
    <property type="entry name" value="DUF3858"/>
    <property type="match status" value="1"/>
</dbReference>